<dbReference type="InterPro" id="IPR024284">
    <property type="entry name" value="DUF3826"/>
</dbReference>
<protein>
    <recommendedName>
        <fullName evidence="5">DUF3826 domain-containing protein</fullName>
    </recommendedName>
</protein>
<sequence>MKNKNLIPALLFALFLSNATFAQEQSNAQQSQKKELTQEEKQANSNLEQEKKAAEWVTSLNLNDTAKEKRLQSVIVTHLKAVRDWNNEHPGTIVPAGINPTTGQQLSDLEKQIIAQSSMPKTVHENLMSGLRKDLAEEQVELVLDKYTIGKVQFTMAGYKAIVPDMTALEEETILKFMKQAREQAVDYKSMKQISAIFEIYKTKSEQYLNNNGRNWKQMYKAFTDAIKAKKAAEKAAAK</sequence>
<dbReference type="Proteomes" id="UP000184516">
    <property type="component" value="Unassembled WGS sequence"/>
</dbReference>
<evidence type="ECO:0000313" key="4">
    <source>
        <dbReference type="Proteomes" id="UP000184516"/>
    </source>
</evidence>
<feature type="signal peptide" evidence="2">
    <location>
        <begin position="1"/>
        <end position="22"/>
    </location>
</feature>
<keyword evidence="2" id="KW-0732">Signal</keyword>
<dbReference type="EMBL" id="FQWB01000003">
    <property type="protein sequence ID" value="SHG33241.1"/>
    <property type="molecule type" value="Genomic_DNA"/>
</dbReference>
<name>A0A1M5IYA1_9FLAO</name>
<dbReference type="STRING" id="468056.SAMN05443549_103288"/>
<accession>A0A1M5IYA1</accession>
<dbReference type="RefSeq" id="WP_073370004.1">
    <property type="nucleotide sequence ID" value="NZ_FQWB01000003.1"/>
</dbReference>
<evidence type="ECO:0000313" key="3">
    <source>
        <dbReference type="EMBL" id="SHG33241.1"/>
    </source>
</evidence>
<dbReference type="AlphaFoldDB" id="A0A1M5IYA1"/>
<evidence type="ECO:0008006" key="5">
    <source>
        <dbReference type="Google" id="ProtNLM"/>
    </source>
</evidence>
<dbReference type="Pfam" id="PF12875">
    <property type="entry name" value="DUF3826"/>
    <property type="match status" value="1"/>
</dbReference>
<evidence type="ECO:0000256" key="1">
    <source>
        <dbReference type="SAM" id="MobiDB-lite"/>
    </source>
</evidence>
<gene>
    <name evidence="3" type="ORF">SAMN05443549_103288</name>
</gene>
<dbReference type="OrthoDB" id="1345252at2"/>
<reference evidence="4" key="1">
    <citation type="submission" date="2016-11" db="EMBL/GenBank/DDBJ databases">
        <authorList>
            <person name="Varghese N."/>
            <person name="Submissions S."/>
        </authorList>
    </citation>
    <scope>NUCLEOTIDE SEQUENCE [LARGE SCALE GENOMIC DNA]</scope>
    <source>
        <strain evidence="4">DSM 19978</strain>
    </source>
</reference>
<organism evidence="3 4">
    <name type="scientific">Flavobacterium fluvii</name>
    <dbReference type="NCBI Taxonomy" id="468056"/>
    <lineage>
        <taxon>Bacteria</taxon>
        <taxon>Pseudomonadati</taxon>
        <taxon>Bacteroidota</taxon>
        <taxon>Flavobacteriia</taxon>
        <taxon>Flavobacteriales</taxon>
        <taxon>Flavobacteriaceae</taxon>
        <taxon>Flavobacterium</taxon>
    </lineage>
</organism>
<feature type="compositionally biased region" description="Basic and acidic residues" evidence="1">
    <location>
        <begin position="32"/>
        <end position="50"/>
    </location>
</feature>
<evidence type="ECO:0000256" key="2">
    <source>
        <dbReference type="SAM" id="SignalP"/>
    </source>
</evidence>
<proteinExistence type="predicted"/>
<feature type="region of interest" description="Disordered" evidence="1">
    <location>
        <begin position="26"/>
        <end position="50"/>
    </location>
</feature>
<keyword evidence="4" id="KW-1185">Reference proteome</keyword>
<feature type="chain" id="PRO_5012206253" description="DUF3826 domain-containing protein" evidence="2">
    <location>
        <begin position="23"/>
        <end position="239"/>
    </location>
</feature>